<comment type="caution">
    <text evidence="1">The sequence shown here is derived from an EMBL/GenBank/DDBJ whole genome shotgun (WGS) entry which is preliminary data.</text>
</comment>
<gene>
    <name evidence="1" type="ORF">D5086_019369</name>
</gene>
<name>A0ACC4BH09_POPAL</name>
<evidence type="ECO:0000313" key="1">
    <source>
        <dbReference type="EMBL" id="KAL3577865.1"/>
    </source>
</evidence>
<dbReference type="EMBL" id="RCHU02000010">
    <property type="protein sequence ID" value="KAL3577865.1"/>
    <property type="molecule type" value="Genomic_DNA"/>
</dbReference>
<dbReference type="Proteomes" id="UP000309997">
    <property type="component" value="Unassembled WGS sequence"/>
</dbReference>
<reference evidence="1 2" key="1">
    <citation type="journal article" date="2024" name="Plant Biotechnol. J.">
        <title>Genome and CRISPR/Cas9 system of a widespread forest tree (Populus alba) in the world.</title>
        <authorList>
            <person name="Liu Y.J."/>
            <person name="Jiang P.F."/>
            <person name="Han X.M."/>
            <person name="Li X.Y."/>
            <person name="Wang H.M."/>
            <person name="Wang Y.J."/>
            <person name="Wang X.X."/>
            <person name="Zeng Q.Y."/>
        </authorList>
    </citation>
    <scope>NUCLEOTIDE SEQUENCE [LARGE SCALE GENOMIC DNA]</scope>
    <source>
        <strain evidence="2">cv. PAL-ZL1</strain>
    </source>
</reference>
<accession>A0ACC4BH09</accession>
<sequence>MGFILHFSSLHSYQGIYKYERPICLIYKIHSMMRATTPPNLSTLQGDVRRPRNRRAKWRERIKERRGHMGERATVPGVVEEEKEMSMG</sequence>
<keyword evidence="2" id="KW-1185">Reference proteome</keyword>
<organism evidence="1 2">
    <name type="scientific">Populus alba</name>
    <name type="common">White poplar</name>
    <dbReference type="NCBI Taxonomy" id="43335"/>
    <lineage>
        <taxon>Eukaryota</taxon>
        <taxon>Viridiplantae</taxon>
        <taxon>Streptophyta</taxon>
        <taxon>Embryophyta</taxon>
        <taxon>Tracheophyta</taxon>
        <taxon>Spermatophyta</taxon>
        <taxon>Magnoliopsida</taxon>
        <taxon>eudicotyledons</taxon>
        <taxon>Gunneridae</taxon>
        <taxon>Pentapetalae</taxon>
        <taxon>rosids</taxon>
        <taxon>fabids</taxon>
        <taxon>Malpighiales</taxon>
        <taxon>Salicaceae</taxon>
        <taxon>Saliceae</taxon>
        <taxon>Populus</taxon>
    </lineage>
</organism>
<protein>
    <submittedName>
        <fullName evidence="1">Uncharacterized protein</fullName>
    </submittedName>
</protein>
<proteinExistence type="predicted"/>
<evidence type="ECO:0000313" key="2">
    <source>
        <dbReference type="Proteomes" id="UP000309997"/>
    </source>
</evidence>